<evidence type="ECO:0000256" key="4">
    <source>
        <dbReference type="ARBA" id="ARBA00022701"/>
    </source>
</evidence>
<comment type="subcellular location">
    <subcellularLocation>
        <location evidence="1 6">Cytoplasm</location>
        <location evidence="1 6">Cytoskeleton</location>
        <location evidence="1 6">Microtubule organizing center</location>
    </subcellularLocation>
</comment>
<dbReference type="Gene3D" id="1.20.120.1900">
    <property type="entry name" value="Gamma-tubulin complex, C-terminal domain"/>
    <property type="match status" value="1"/>
</dbReference>
<dbReference type="GO" id="GO:0043015">
    <property type="term" value="F:gamma-tubulin binding"/>
    <property type="evidence" value="ECO:0007669"/>
    <property type="project" value="InterPro"/>
</dbReference>
<dbReference type="Pfam" id="PF17681">
    <property type="entry name" value="GCP_N_terminal"/>
    <property type="match status" value="1"/>
</dbReference>
<feature type="domain" description="Gamma tubulin complex component C-terminal" evidence="7">
    <location>
        <begin position="463"/>
        <end position="736"/>
    </location>
</feature>
<dbReference type="Proteomes" id="UP000198341">
    <property type="component" value="Chromosome 6"/>
</dbReference>
<dbReference type="GO" id="GO:0000278">
    <property type="term" value="P:mitotic cell cycle"/>
    <property type="evidence" value="ECO:0007669"/>
    <property type="project" value="TreeGrafter"/>
</dbReference>
<keyword evidence="3 6" id="KW-0963">Cytoplasm</keyword>
<comment type="function">
    <text evidence="6">Component of the gamma-tubulin ring complex (gTuRC) which mediates microtubule nucleation.</text>
</comment>
<protein>
    <recommendedName>
        <fullName evidence="6">Gamma-tubulin complex component</fullName>
    </recommendedName>
</protein>
<gene>
    <name evidence="9" type="ORF">Bathy06g04120</name>
</gene>
<name>K8EGD0_9CHLO</name>
<reference evidence="9 10" key="1">
    <citation type="submission" date="2011-10" db="EMBL/GenBank/DDBJ databases">
        <authorList>
            <person name="Genoscope - CEA"/>
        </authorList>
    </citation>
    <scope>NUCLEOTIDE SEQUENCE [LARGE SCALE GENOMIC DNA]</scope>
    <source>
        <strain evidence="9 10">RCC 1105</strain>
    </source>
</reference>
<dbReference type="GO" id="GO:0051321">
    <property type="term" value="P:meiotic cell cycle"/>
    <property type="evidence" value="ECO:0007669"/>
    <property type="project" value="TreeGrafter"/>
</dbReference>
<dbReference type="GO" id="GO:0031122">
    <property type="term" value="P:cytoplasmic microtubule organization"/>
    <property type="evidence" value="ECO:0007669"/>
    <property type="project" value="TreeGrafter"/>
</dbReference>
<dbReference type="GeneID" id="19015393"/>
<dbReference type="eggNOG" id="KOG2065">
    <property type="taxonomic scope" value="Eukaryota"/>
</dbReference>
<evidence type="ECO:0000259" key="7">
    <source>
        <dbReference type="Pfam" id="PF04130"/>
    </source>
</evidence>
<comment type="similarity">
    <text evidence="2 6">Belongs to the TUBGCP family.</text>
</comment>
<proteinExistence type="inferred from homology"/>
<dbReference type="GO" id="GO:0007020">
    <property type="term" value="P:microtubule nucleation"/>
    <property type="evidence" value="ECO:0007669"/>
    <property type="project" value="InterPro"/>
</dbReference>
<evidence type="ECO:0000256" key="3">
    <source>
        <dbReference type="ARBA" id="ARBA00022490"/>
    </source>
</evidence>
<evidence type="ECO:0000256" key="1">
    <source>
        <dbReference type="ARBA" id="ARBA00004267"/>
    </source>
</evidence>
<dbReference type="InterPro" id="IPR041470">
    <property type="entry name" value="GCP_N"/>
</dbReference>
<evidence type="ECO:0000313" key="10">
    <source>
        <dbReference type="Proteomes" id="UP000198341"/>
    </source>
</evidence>
<dbReference type="OrthoDB" id="78652at2759"/>
<dbReference type="STRING" id="41875.K8EGD0"/>
<organism evidence="9 10">
    <name type="scientific">Bathycoccus prasinos</name>
    <dbReference type="NCBI Taxonomy" id="41875"/>
    <lineage>
        <taxon>Eukaryota</taxon>
        <taxon>Viridiplantae</taxon>
        <taxon>Chlorophyta</taxon>
        <taxon>Mamiellophyceae</taxon>
        <taxon>Mamiellales</taxon>
        <taxon>Bathycoccaceae</taxon>
        <taxon>Bathycoccus</taxon>
    </lineage>
</organism>
<evidence type="ECO:0000259" key="8">
    <source>
        <dbReference type="Pfam" id="PF17681"/>
    </source>
</evidence>
<dbReference type="PANTHER" id="PTHR19302:SF27">
    <property type="entry name" value="GAMMA-TUBULIN COMPLEX COMPONENT 4"/>
    <property type="match status" value="1"/>
</dbReference>
<evidence type="ECO:0000256" key="2">
    <source>
        <dbReference type="ARBA" id="ARBA00010337"/>
    </source>
</evidence>
<dbReference type="AlphaFoldDB" id="K8EGD0"/>
<keyword evidence="5 6" id="KW-0206">Cytoskeleton</keyword>
<dbReference type="InterPro" id="IPR040457">
    <property type="entry name" value="GCP_C"/>
</dbReference>
<dbReference type="InterPro" id="IPR007259">
    <property type="entry name" value="GCP"/>
</dbReference>
<dbReference type="PANTHER" id="PTHR19302">
    <property type="entry name" value="GAMMA TUBULIN COMPLEX PROTEIN"/>
    <property type="match status" value="1"/>
</dbReference>
<dbReference type="GO" id="GO:0000930">
    <property type="term" value="C:gamma-tubulin complex"/>
    <property type="evidence" value="ECO:0007669"/>
    <property type="project" value="TreeGrafter"/>
</dbReference>
<evidence type="ECO:0000256" key="5">
    <source>
        <dbReference type="ARBA" id="ARBA00023212"/>
    </source>
</evidence>
<dbReference type="KEGG" id="bpg:Bathy06g04120"/>
<dbReference type="InterPro" id="IPR042241">
    <property type="entry name" value="GCP_C_sf"/>
</dbReference>
<dbReference type="RefSeq" id="XP_007512439.1">
    <property type="nucleotide sequence ID" value="XM_007512377.1"/>
</dbReference>
<evidence type="ECO:0000313" key="9">
    <source>
        <dbReference type="EMBL" id="CCO17039.1"/>
    </source>
</evidence>
<accession>K8EGD0</accession>
<sequence>MISDLLLALSGIPGDIIVHESYTSPTTPDRFIISSRAMEMDIVLPFERDLVEKRLLPLAFAVKVLKEFAEREDAKRRMRSSDDDTNGVSIQSEHHLCAYRRGLLSGIDQAVLQPYEERLLLLEQKILKGQIEPNANAIEEFLGEFTVSVIGTMDALKKIIEEEEEDGFYGAKLLDELAFRYRQCGSFETKRALRILRRFAMRAFYGHCFVWLAFGTVAEEQQIRRDFGGRRRREVNNKGSFFIGAVREEDVMTQRLERLEMNEEEEKYDDDDEKEDSMMRNADEEYQIRYFQDDDYLENAKILPTDGGASAWRDAFAVKIEQTPKRMSASDAEAVHFVGRCVRALRLHRRALELRRRKKFGSIKETNAKKADIDAFLEEHARETGKEIESLVLGIRDDESKNTEKNEAAKNDGEDDFDDFTSLAVVVNKAKRRVSKKLGEVIDSETYDVNDKSASSSFVTETFASLRNFFLLQRGDIFSSLLDDEDSIFIVSGSERSGMKSAKKRIESAWEDAVADNKYDGASERFSLKRGDKKYFSETNAVSSCDGFDDVYMSYERTWPVGLLVTDFALEKYGTIFKSLFRLRRARSALSRVWQNISRHNRSSVTALQMSNNTGTGFETDANGVILRSRTAIDFALRNWEQYASEDVIAHRWSSFAQSMTSSAGDGTAVDFEKATKAHREFIVSVSRELFVKDGSMVRKKKKDASDVEKAVAEISNLAFTLELLSREYRDINDKEIEEETSDEQKLVHRTSLLGIAKRDFRGLGCRFAR</sequence>
<dbReference type="GO" id="GO:0005874">
    <property type="term" value="C:microtubule"/>
    <property type="evidence" value="ECO:0007669"/>
    <property type="project" value="UniProtKB-KW"/>
</dbReference>
<dbReference type="GO" id="GO:0051225">
    <property type="term" value="P:spindle assembly"/>
    <property type="evidence" value="ECO:0007669"/>
    <property type="project" value="TreeGrafter"/>
</dbReference>
<evidence type="ECO:0000256" key="6">
    <source>
        <dbReference type="RuleBase" id="RU363050"/>
    </source>
</evidence>
<keyword evidence="10" id="KW-1185">Reference proteome</keyword>
<dbReference type="GO" id="GO:0051011">
    <property type="term" value="F:microtubule minus-end binding"/>
    <property type="evidence" value="ECO:0007669"/>
    <property type="project" value="TreeGrafter"/>
</dbReference>
<dbReference type="EMBL" id="FO082273">
    <property type="protein sequence ID" value="CCO17039.1"/>
    <property type="molecule type" value="Genomic_DNA"/>
</dbReference>
<keyword evidence="4 6" id="KW-0493">Microtubule</keyword>
<dbReference type="GO" id="GO:0000922">
    <property type="term" value="C:spindle pole"/>
    <property type="evidence" value="ECO:0007669"/>
    <property type="project" value="InterPro"/>
</dbReference>
<feature type="domain" description="Gamma tubulin complex component protein N-terminal" evidence="8">
    <location>
        <begin position="2"/>
        <end position="441"/>
    </location>
</feature>
<dbReference type="Pfam" id="PF04130">
    <property type="entry name" value="GCP_C_terminal"/>
    <property type="match status" value="1"/>
</dbReference>